<protein>
    <recommendedName>
        <fullName evidence="5">DUF995 domain-containing protein</fullName>
    </recommendedName>
</protein>
<evidence type="ECO:0000313" key="3">
    <source>
        <dbReference type="EMBL" id="MBB4650281.1"/>
    </source>
</evidence>
<evidence type="ECO:0000313" key="4">
    <source>
        <dbReference type="Proteomes" id="UP000539538"/>
    </source>
</evidence>
<accession>A0ABR6L2M5</accession>
<evidence type="ECO:0008006" key="5">
    <source>
        <dbReference type="Google" id="ProtNLM"/>
    </source>
</evidence>
<dbReference type="Proteomes" id="UP000539538">
    <property type="component" value="Unassembled WGS sequence"/>
</dbReference>
<keyword evidence="4" id="KW-1185">Reference proteome</keyword>
<evidence type="ECO:0000256" key="1">
    <source>
        <dbReference type="SAM" id="MobiDB-lite"/>
    </source>
</evidence>
<organism evidence="3 4">
    <name type="scientific">Aminobacter niigataensis</name>
    <dbReference type="NCBI Taxonomy" id="83265"/>
    <lineage>
        <taxon>Bacteria</taxon>
        <taxon>Pseudomonadati</taxon>
        <taxon>Pseudomonadota</taxon>
        <taxon>Alphaproteobacteria</taxon>
        <taxon>Hyphomicrobiales</taxon>
        <taxon>Phyllobacteriaceae</taxon>
        <taxon>Aminobacter</taxon>
    </lineage>
</organism>
<name>A0ABR6L2M5_9HYPH</name>
<keyword evidence="2" id="KW-0732">Signal</keyword>
<feature type="signal peptide" evidence="2">
    <location>
        <begin position="1"/>
        <end position="23"/>
    </location>
</feature>
<sequence length="150" mass="16878">MKFRLSVTAIFFTCVPLSTTLSATLPEGATELSSQEVRSMYEGKSSDWKSVRIFFASDGSAKMVRKDKKAYGEGNWKVSGNKMCLTIETVQVASGKKQKVDDCYTWHKSGEKYFMRWSGDEAKADAYRDNEPSRLSKGDRVSKEFAALKK</sequence>
<reference evidence="3 4" key="1">
    <citation type="submission" date="2020-08" db="EMBL/GenBank/DDBJ databases">
        <title>Genomic Encyclopedia of Type Strains, Phase IV (KMG-IV): sequencing the most valuable type-strain genomes for metagenomic binning, comparative biology and taxonomic classification.</title>
        <authorList>
            <person name="Goeker M."/>
        </authorList>
    </citation>
    <scope>NUCLEOTIDE SEQUENCE [LARGE SCALE GENOMIC DNA]</scope>
    <source>
        <strain evidence="3 4">DSM 7050</strain>
    </source>
</reference>
<dbReference type="Pfam" id="PF06191">
    <property type="entry name" value="DUF995"/>
    <property type="match status" value="1"/>
</dbReference>
<comment type="caution">
    <text evidence="3">The sequence shown here is derived from an EMBL/GenBank/DDBJ whole genome shotgun (WGS) entry which is preliminary data.</text>
</comment>
<feature type="region of interest" description="Disordered" evidence="1">
    <location>
        <begin position="126"/>
        <end position="150"/>
    </location>
</feature>
<dbReference type="InterPro" id="IPR009337">
    <property type="entry name" value="DUF995"/>
</dbReference>
<gene>
    <name evidence="3" type="ORF">GGQ99_002036</name>
</gene>
<proteinExistence type="predicted"/>
<feature type="chain" id="PRO_5046540860" description="DUF995 domain-containing protein" evidence="2">
    <location>
        <begin position="24"/>
        <end position="150"/>
    </location>
</feature>
<dbReference type="EMBL" id="JACHOT010000002">
    <property type="protein sequence ID" value="MBB4650281.1"/>
    <property type="molecule type" value="Genomic_DNA"/>
</dbReference>
<evidence type="ECO:0000256" key="2">
    <source>
        <dbReference type="SAM" id="SignalP"/>
    </source>
</evidence>
<dbReference type="RefSeq" id="WP_183262447.1">
    <property type="nucleotide sequence ID" value="NZ_BAAAVZ010000002.1"/>
</dbReference>